<dbReference type="Proteomes" id="UP001596250">
    <property type="component" value="Unassembled WGS sequence"/>
</dbReference>
<gene>
    <name evidence="1" type="ORF">ACFPXP_15510</name>
</gene>
<sequence>MLSYMMQKLFYRSPSVEMDIEQEQYFENLLNHMRLYPHKPITATLRYPKHHFLHYLSHQLDVVFHGSNHIDIERFEPREQTLYNGQWTKSVFATTDPIWPMFYAVLDRAKVQGSFRNGCLVHKKKRYHFYSLNPSTMRSSPWTCGMLYILPKASFTMAGKGKLRFDEWVSSVPVKPIGRIQIHPEDFFFIDKISTHEDHESLAKTWLCYKKRTAGRSK</sequence>
<dbReference type="EMBL" id="JBHSQV010000171">
    <property type="protein sequence ID" value="MFC5987812.1"/>
    <property type="molecule type" value="Genomic_DNA"/>
</dbReference>
<dbReference type="RefSeq" id="WP_379895233.1">
    <property type="nucleotide sequence ID" value="NZ_CBCSCT010000030.1"/>
</dbReference>
<comment type="caution">
    <text evidence="1">The sequence shown here is derived from an EMBL/GenBank/DDBJ whole genome shotgun (WGS) entry which is preliminary data.</text>
</comment>
<accession>A0ABW1IRR7</accession>
<evidence type="ECO:0000313" key="1">
    <source>
        <dbReference type="EMBL" id="MFC5987812.1"/>
    </source>
</evidence>
<reference evidence="2" key="1">
    <citation type="journal article" date="2019" name="Int. J. Syst. Evol. Microbiol.">
        <title>The Global Catalogue of Microorganisms (GCM) 10K type strain sequencing project: providing services to taxonomists for standard genome sequencing and annotation.</title>
        <authorList>
            <consortium name="The Broad Institute Genomics Platform"/>
            <consortium name="The Broad Institute Genome Sequencing Center for Infectious Disease"/>
            <person name="Wu L."/>
            <person name="Ma J."/>
        </authorList>
    </citation>
    <scope>NUCLEOTIDE SEQUENCE [LARGE SCALE GENOMIC DNA]</scope>
    <source>
        <strain evidence="2">CCM 8749</strain>
    </source>
</reference>
<keyword evidence="2" id="KW-1185">Reference proteome</keyword>
<evidence type="ECO:0000313" key="2">
    <source>
        <dbReference type="Proteomes" id="UP001596250"/>
    </source>
</evidence>
<proteinExistence type="predicted"/>
<name>A0ABW1IRR7_9BACL</name>
<organism evidence="1 2">
    <name type="scientific">Marinicrinis lubricantis</name>
    <dbReference type="NCBI Taxonomy" id="2086470"/>
    <lineage>
        <taxon>Bacteria</taxon>
        <taxon>Bacillati</taxon>
        <taxon>Bacillota</taxon>
        <taxon>Bacilli</taxon>
        <taxon>Bacillales</taxon>
        <taxon>Paenibacillaceae</taxon>
    </lineage>
</organism>
<protein>
    <submittedName>
        <fullName evidence="1">Uncharacterized protein</fullName>
    </submittedName>
</protein>